<proteinExistence type="predicted"/>
<accession>A0A3A6PZB5</accession>
<dbReference type="Proteomes" id="UP000281564">
    <property type="component" value="Unassembled WGS sequence"/>
</dbReference>
<dbReference type="OrthoDB" id="350388at2157"/>
<sequence>MRVSRELPAGRSSAVSLQVDHVAGGRTEGTSTIHCSDIEGTELRVAVQEPPATDLSLETGGWYRFDGIVRPDSLDAQLLFPSGDRSVERIETPERQTPPPPAELDDPWLIQLGASDELIAVTVQPRPSNRTESIRVDDPGTFEIGAVCFAYCDRPGEATVYHREEPATRDEQLLLEHVVEDLSEAKGATLVTRGNDHAPLDMLFHRLSRASGGDVVPTGAERVLDDCFHAIPESVATRTGADTLADVGDHSDTAANQVMLSDHDIGADPVVWREDWEIDATALSDVSDPRMTDRDYATLVEWYLGAEDGPVDPARLASCLKAYASSDLDLLCAAVADGAMDRYGCPRLSGRLPEQ</sequence>
<feature type="compositionally biased region" description="Basic and acidic residues" evidence="1">
    <location>
        <begin position="85"/>
        <end position="94"/>
    </location>
</feature>
<dbReference type="EMBL" id="QMDW01000012">
    <property type="protein sequence ID" value="RJX49207.1"/>
    <property type="molecule type" value="Genomic_DNA"/>
</dbReference>
<dbReference type="RefSeq" id="WP_120084963.1">
    <property type="nucleotide sequence ID" value="NZ_QMDW01000012.1"/>
</dbReference>
<protein>
    <submittedName>
        <fullName evidence="2">Uncharacterized protein</fullName>
    </submittedName>
</protein>
<gene>
    <name evidence="2" type="ORF">DP106_09635</name>
</gene>
<reference evidence="2 3" key="1">
    <citation type="submission" date="2018-06" db="EMBL/GenBank/DDBJ databases">
        <title>Halonotius sp. F13-13 a new haloarchaeeon isolated from a solar saltern from Isla Cristina, Huelva, Spain.</title>
        <authorList>
            <person name="Duran-Viseras A."/>
            <person name="Sanchez-Porro C."/>
            <person name="Ventosa A."/>
        </authorList>
    </citation>
    <scope>NUCLEOTIDE SEQUENCE [LARGE SCALE GENOMIC DNA]</scope>
    <source>
        <strain evidence="2 3">CECT 7525</strain>
    </source>
</reference>
<organism evidence="2 3">
    <name type="scientific">Halonotius pteroides</name>
    <dbReference type="NCBI Taxonomy" id="268735"/>
    <lineage>
        <taxon>Archaea</taxon>
        <taxon>Methanobacteriati</taxon>
        <taxon>Methanobacteriota</taxon>
        <taxon>Stenosarchaea group</taxon>
        <taxon>Halobacteria</taxon>
        <taxon>Halobacteriales</taxon>
        <taxon>Haloferacaceae</taxon>
        <taxon>Halonotius</taxon>
    </lineage>
</organism>
<evidence type="ECO:0000256" key="1">
    <source>
        <dbReference type="SAM" id="MobiDB-lite"/>
    </source>
</evidence>
<comment type="caution">
    <text evidence="2">The sequence shown here is derived from an EMBL/GenBank/DDBJ whole genome shotgun (WGS) entry which is preliminary data.</text>
</comment>
<name>A0A3A6PZB5_9EURY</name>
<evidence type="ECO:0000313" key="2">
    <source>
        <dbReference type="EMBL" id="RJX49207.1"/>
    </source>
</evidence>
<evidence type="ECO:0000313" key="3">
    <source>
        <dbReference type="Proteomes" id="UP000281564"/>
    </source>
</evidence>
<dbReference type="AlphaFoldDB" id="A0A3A6PZB5"/>
<keyword evidence="3" id="KW-1185">Reference proteome</keyword>
<feature type="region of interest" description="Disordered" evidence="1">
    <location>
        <begin position="84"/>
        <end position="103"/>
    </location>
</feature>